<dbReference type="OrthoDB" id="10020401at2"/>
<evidence type="ECO:0000256" key="1">
    <source>
        <dbReference type="SAM" id="Phobius"/>
    </source>
</evidence>
<sequence>MFIALGIGTLDAGLVASLIGLACLAAVVLLLLVRTIWPRSRSAARSTAARSSLSQFFQPATKWQRRLAVRSRAARPTDGGIDALGRFMVKAAAVAASVFLLTLIMGLVFSSTVTTVIGAAGLGLLLVLAILILSA</sequence>
<comment type="caution">
    <text evidence="2">The sequence shown here is derived from an EMBL/GenBank/DDBJ whole genome shotgun (WGS) entry which is preliminary data.</text>
</comment>
<feature type="transmembrane region" description="Helical" evidence="1">
    <location>
        <begin position="91"/>
        <end position="109"/>
    </location>
</feature>
<keyword evidence="1" id="KW-0472">Membrane</keyword>
<name>A0A431TYL3_9BACT</name>
<protein>
    <submittedName>
        <fullName evidence="2">Uncharacterized protein</fullName>
    </submittedName>
</protein>
<organism evidence="2 3">
    <name type="scientific">Hymenobacter gummosus</name>
    <dbReference type="NCBI Taxonomy" id="1776032"/>
    <lineage>
        <taxon>Bacteria</taxon>
        <taxon>Pseudomonadati</taxon>
        <taxon>Bacteroidota</taxon>
        <taxon>Cytophagia</taxon>
        <taxon>Cytophagales</taxon>
        <taxon>Hymenobacteraceae</taxon>
        <taxon>Hymenobacter</taxon>
    </lineage>
</organism>
<keyword evidence="3" id="KW-1185">Reference proteome</keyword>
<dbReference type="InterPro" id="IPR002956">
    <property type="entry name" value="Bride_of_7less"/>
</dbReference>
<dbReference type="GO" id="GO:0005118">
    <property type="term" value="F:sevenless binding"/>
    <property type="evidence" value="ECO:0007669"/>
    <property type="project" value="InterPro"/>
</dbReference>
<dbReference type="EMBL" id="RXOF01000013">
    <property type="protein sequence ID" value="RTQ47131.1"/>
    <property type="molecule type" value="Genomic_DNA"/>
</dbReference>
<dbReference type="AlphaFoldDB" id="A0A431TYL3"/>
<reference evidence="2 3" key="1">
    <citation type="submission" date="2018-12" db="EMBL/GenBank/DDBJ databases">
        <title>Hymenobacter gummosus sp. nov., isolated from a spring.</title>
        <authorList>
            <person name="Nie L."/>
        </authorList>
    </citation>
    <scope>NUCLEOTIDE SEQUENCE [LARGE SCALE GENOMIC DNA]</scope>
    <source>
        <strain evidence="2 3">KCTC 52166</strain>
    </source>
</reference>
<evidence type="ECO:0000313" key="2">
    <source>
        <dbReference type="EMBL" id="RTQ47131.1"/>
    </source>
</evidence>
<feature type="transmembrane region" description="Helical" evidence="1">
    <location>
        <begin position="12"/>
        <end position="33"/>
    </location>
</feature>
<dbReference type="PRINTS" id="PR01223">
    <property type="entry name" value="BRIDEOF7LESS"/>
</dbReference>
<dbReference type="Proteomes" id="UP000282184">
    <property type="component" value="Unassembled WGS sequence"/>
</dbReference>
<accession>A0A431TYL3</accession>
<proteinExistence type="predicted"/>
<dbReference type="RefSeq" id="WP_126694930.1">
    <property type="nucleotide sequence ID" value="NZ_RXOF01000013.1"/>
</dbReference>
<keyword evidence="1" id="KW-0812">Transmembrane</keyword>
<keyword evidence="1" id="KW-1133">Transmembrane helix</keyword>
<dbReference type="GO" id="GO:0016020">
    <property type="term" value="C:membrane"/>
    <property type="evidence" value="ECO:0007669"/>
    <property type="project" value="InterPro"/>
</dbReference>
<feature type="transmembrane region" description="Helical" evidence="1">
    <location>
        <begin position="115"/>
        <end position="133"/>
    </location>
</feature>
<evidence type="ECO:0000313" key="3">
    <source>
        <dbReference type="Proteomes" id="UP000282184"/>
    </source>
</evidence>
<gene>
    <name evidence="2" type="ORF">EJV47_19735</name>
</gene>